<sequence>MAFIRKPQTILSVPNTESLNEQEFNELVTELSAQGFTHSSEVSEYIVKNNLGAKYKNISGVLQMKKRGDEWSFDGGFPPDIYARLCQKLKLKNKGSQARPGEFTPYKNVK</sequence>
<reference evidence="1 2" key="1">
    <citation type="submission" date="2016-01" db="EMBL/GenBank/DDBJ databases">
        <authorList>
            <person name="Oliw E.H."/>
        </authorList>
    </citation>
    <scope>NUCLEOTIDE SEQUENCE [LARGE SCALE GENOMIC DNA]</scope>
    <source>
        <strain evidence="1 2">FRB97</strain>
    </source>
</reference>
<dbReference type="KEGG" id="gqu:AWC35_17310"/>
<proteinExistence type="predicted"/>
<keyword evidence="2" id="KW-1185">Reference proteome</keyword>
<dbReference type="OrthoDB" id="7066880at2"/>
<dbReference type="RefSeq" id="WP_095847542.1">
    <property type="nucleotide sequence ID" value="NZ_CP014136.1"/>
</dbReference>
<gene>
    <name evidence="1" type="ORF">AWC35_17310</name>
</gene>
<organism evidence="1 2">
    <name type="scientific">Gibbsiella quercinecans</name>
    <dbReference type="NCBI Taxonomy" id="929813"/>
    <lineage>
        <taxon>Bacteria</taxon>
        <taxon>Pseudomonadati</taxon>
        <taxon>Pseudomonadota</taxon>
        <taxon>Gammaproteobacteria</taxon>
        <taxon>Enterobacterales</taxon>
        <taxon>Yersiniaceae</taxon>
        <taxon>Gibbsiella</taxon>
    </lineage>
</organism>
<dbReference type="Proteomes" id="UP000217182">
    <property type="component" value="Chromosome"/>
</dbReference>
<protein>
    <submittedName>
        <fullName evidence="1">Uncharacterized protein</fullName>
    </submittedName>
</protein>
<evidence type="ECO:0000313" key="1">
    <source>
        <dbReference type="EMBL" id="ATA20955.1"/>
    </source>
</evidence>
<name>A0A250B4D2_9GAMM</name>
<accession>A0A250B4D2</accession>
<dbReference type="AlphaFoldDB" id="A0A250B4D2"/>
<evidence type="ECO:0000313" key="2">
    <source>
        <dbReference type="Proteomes" id="UP000217182"/>
    </source>
</evidence>
<dbReference type="EMBL" id="CP014136">
    <property type="protein sequence ID" value="ATA20955.1"/>
    <property type="molecule type" value="Genomic_DNA"/>
</dbReference>